<dbReference type="EMBL" id="JAVRET010000001">
    <property type="protein sequence ID" value="MDT0407552.1"/>
    <property type="molecule type" value="Genomic_DNA"/>
</dbReference>
<evidence type="ECO:0000313" key="3">
    <source>
        <dbReference type="Proteomes" id="UP001183610"/>
    </source>
</evidence>
<name>A0ABU2QSZ6_9ACTN</name>
<reference evidence="3" key="1">
    <citation type="submission" date="2023-07" db="EMBL/GenBank/DDBJ databases">
        <title>30 novel species of actinomycetes from the DSMZ collection.</title>
        <authorList>
            <person name="Nouioui I."/>
        </authorList>
    </citation>
    <scope>NUCLEOTIDE SEQUENCE [LARGE SCALE GENOMIC DNA]</scope>
    <source>
        <strain evidence="3">DSM 41979</strain>
    </source>
</reference>
<organism evidence="2 3">
    <name type="scientific">Streptomyces evansiae</name>
    <dbReference type="NCBI Taxonomy" id="3075535"/>
    <lineage>
        <taxon>Bacteria</taxon>
        <taxon>Bacillati</taxon>
        <taxon>Actinomycetota</taxon>
        <taxon>Actinomycetes</taxon>
        <taxon>Kitasatosporales</taxon>
        <taxon>Streptomycetaceae</taxon>
        <taxon>Streptomyces</taxon>
    </lineage>
</organism>
<feature type="chain" id="PRO_5047533475" description="Calcium-binding protein" evidence="1">
    <location>
        <begin position="30"/>
        <end position="277"/>
    </location>
</feature>
<evidence type="ECO:0000313" key="2">
    <source>
        <dbReference type="EMBL" id="MDT0407552.1"/>
    </source>
</evidence>
<accession>A0ABU2QSZ6</accession>
<dbReference type="Proteomes" id="UP001183610">
    <property type="component" value="Unassembled WGS sequence"/>
</dbReference>
<protein>
    <recommendedName>
        <fullName evidence="4">Calcium-binding protein</fullName>
    </recommendedName>
</protein>
<proteinExistence type="predicted"/>
<dbReference type="RefSeq" id="WP_176724624.1">
    <property type="nucleotide sequence ID" value="NZ_JAVRET010000001.1"/>
</dbReference>
<sequence>MKTGRRTVAAAAFVAALGLSVLNAPTAQAADTGIIVSDLVINDNGKSIVVGTTKRVYPTFTFNLTLPAGYSTADPFRYDVFVYLYHGDLKGKAVKDGENIIPPSGTTCYERDAKHARCEGELFIDPHPTKYSVDSNSDATTWKTAIGLTLFTRDDQLKTHETETRPYTVQLKRAARTTTNATPEPVSKGKKVTVTGKVTRANWSTKKYDAYSGRTVSLQFRAKGAKTYKTLKKATSNGTGNLKTTVTAGVDGYYRWVYYGNSTTGSATSTADYVDVR</sequence>
<comment type="caution">
    <text evidence="2">The sequence shown here is derived from an EMBL/GenBank/DDBJ whole genome shotgun (WGS) entry which is preliminary data.</text>
</comment>
<gene>
    <name evidence="2" type="ORF">RM698_00580</name>
</gene>
<keyword evidence="1" id="KW-0732">Signal</keyword>
<evidence type="ECO:0008006" key="4">
    <source>
        <dbReference type="Google" id="ProtNLM"/>
    </source>
</evidence>
<evidence type="ECO:0000256" key="1">
    <source>
        <dbReference type="SAM" id="SignalP"/>
    </source>
</evidence>
<feature type="signal peptide" evidence="1">
    <location>
        <begin position="1"/>
        <end position="29"/>
    </location>
</feature>
<keyword evidence="3" id="KW-1185">Reference proteome</keyword>